<dbReference type="InterPro" id="IPR029071">
    <property type="entry name" value="Ubiquitin-like_domsf"/>
</dbReference>
<dbReference type="AlphaFoldDB" id="A0A7D9ENV0"/>
<proteinExistence type="predicted"/>
<feature type="compositionally biased region" description="Basic and acidic residues" evidence="1">
    <location>
        <begin position="96"/>
        <end position="105"/>
    </location>
</feature>
<dbReference type="Gene3D" id="3.10.20.90">
    <property type="entry name" value="Phosphatidylinositol 3-kinase Catalytic Subunit, Chain A, domain 1"/>
    <property type="match status" value="1"/>
</dbReference>
<dbReference type="SUPFAM" id="SSF54236">
    <property type="entry name" value="Ubiquitin-like"/>
    <property type="match status" value="1"/>
</dbReference>
<comment type="caution">
    <text evidence="2">The sequence shown here is derived from an EMBL/GenBank/DDBJ whole genome shotgun (WGS) entry which is preliminary data.</text>
</comment>
<evidence type="ECO:0000313" key="2">
    <source>
        <dbReference type="EMBL" id="CAB4014390.1"/>
    </source>
</evidence>
<feature type="region of interest" description="Disordered" evidence="1">
    <location>
        <begin position="86"/>
        <end position="111"/>
    </location>
</feature>
<feature type="non-terminal residue" evidence="2">
    <location>
        <position position="1"/>
    </location>
</feature>
<dbReference type="InterPro" id="IPR040015">
    <property type="entry name" value="UBL3-like"/>
</dbReference>
<evidence type="ECO:0000256" key="1">
    <source>
        <dbReference type="SAM" id="MobiDB-lite"/>
    </source>
</evidence>
<dbReference type="Pfam" id="PF13881">
    <property type="entry name" value="Rad60-SLD_2"/>
    <property type="match status" value="1"/>
</dbReference>
<evidence type="ECO:0000313" key="3">
    <source>
        <dbReference type="Proteomes" id="UP001152795"/>
    </source>
</evidence>
<protein>
    <submittedName>
        <fullName evidence="2">Uncharacterized protein</fullName>
    </submittedName>
</protein>
<sequence>ICLQLIWVTLPVKRLDFFFTPDDTAAYICQYVFDHWPEEWKEATVTSAHVLKLIHQGRFLHGSVSIGALNLPLGKRSVMHLVARENLPEPPSQGQAKRDKTERRSRCCNIL</sequence>
<gene>
    <name evidence="2" type="ORF">PACLA_8A054856</name>
</gene>
<dbReference type="PANTHER" id="PTHR13169:SF0">
    <property type="entry name" value="UBIQUITIN-LIKE PROTEIN 3"/>
    <property type="match status" value="1"/>
</dbReference>
<dbReference type="EMBL" id="CACRXK020008283">
    <property type="protein sequence ID" value="CAB4014390.1"/>
    <property type="molecule type" value="Genomic_DNA"/>
</dbReference>
<reference evidence="2" key="1">
    <citation type="submission" date="2020-04" db="EMBL/GenBank/DDBJ databases">
        <authorList>
            <person name="Alioto T."/>
            <person name="Alioto T."/>
            <person name="Gomez Garrido J."/>
        </authorList>
    </citation>
    <scope>NUCLEOTIDE SEQUENCE</scope>
    <source>
        <strain evidence="2">A484AB</strain>
    </source>
</reference>
<name>A0A7D9ENV0_PARCT</name>
<dbReference type="Proteomes" id="UP001152795">
    <property type="component" value="Unassembled WGS sequence"/>
</dbReference>
<keyword evidence="3" id="KW-1185">Reference proteome</keyword>
<organism evidence="2 3">
    <name type="scientific">Paramuricea clavata</name>
    <name type="common">Red gorgonian</name>
    <name type="synonym">Violescent sea-whip</name>
    <dbReference type="NCBI Taxonomy" id="317549"/>
    <lineage>
        <taxon>Eukaryota</taxon>
        <taxon>Metazoa</taxon>
        <taxon>Cnidaria</taxon>
        <taxon>Anthozoa</taxon>
        <taxon>Octocorallia</taxon>
        <taxon>Malacalcyonacea</taxon>
        <taxon>Plexauridae</taxon>
        <taxon>Paramuricea</taxon>
    </lineage>
</organism>
<dbReference type="InterPro" id="IPR039540">
    <property type="entry name" value="UBL3-like_ubiquitin_dom"/>
</dbReference>
<dbReference type="PANTHER" id="PTHR13169">
    <property type="entry name" value="UBIQUITIN-LIKE PROTEIN 3 HCG-1 PROTEIN"/>
    <property type="match status" value="1"/>
</dbReference>
<dbReference type="OrthoDB" id="1043111at2759"/>
<accession>A0A7D9ENV0</accession>